<dbReference type="EMBL" id="VSSQ01038517">
    <property type="protein sequence ID" value="MPM91467.1"/>
    <property type="molecule type" value="Genomic_DNA"/>
</dbReference>
<proteinExistence type="predicted"/>
<gene>
    <name evidence="1" type="ORF">SDC9_138597</name>
</gene>
<comment type="caution">
    <text evidence="1">The sequence shown here is derived from an EMBL/GenBank/DDBJ whole genome shotgun (WGS) entry which is preliminary data.</text>
</comment>
<sequence length="265" mass="29443">MMRNIRQGTLRHNPALAKFEFDNNTYTAQRSQAWLQLLQQNADKLDIIGRIRSFKNAPALIQAGASSSWLQFANSHGPHEAVKALVRKNLHISQQHDLAALYLSKEPPASSADATQCLEHCVDHLAKALMQFEEGLSKGLSPGAAHAEALKEFPDTFTEKEKMELSLVLDDVVRCAVFRQTSKLGLEFYRQQSIPVVFQWRNHQGIENSAQVSGPGGSSMNWWFHGFTSGVSQMMPITLSEQRKVQKMEAASVAGATDNLVVLKT</sequence>
<accession>A0A645DQ68</accession>
<evidence type="ECO:0000313" key="1">
    <source>
        <dbReference type="EMBL" id="MPM91467.1"/>
    </source>
</evidence>
<dbReference type="AlphaFoldDB" id="A0A645DQ68"/>
<name>A0A645DQ68_9ZZZZ</name>
<reference evidence="1" key="1">
    <citation type="submission" date="2019-08" db="EMBL/GenBank/DDBJ databases">
        <authorList>
            <person name="Kucharzyk K."/>
            <person name="Murdoch R.W."/>
            <person name="Higgins S."/>
            <person name="Loffler F."/>
        </authorList>
    </citation>
    <scope>NUCLEOTIDE SEQUENCE</scope>
</reference>
<protein>
    <submittedName>
        <fullName evidence="1">Uncharacterized protein</fullName>
    </submittedName>
</protein>
<organism evidence="1">
    <name type="scientific">bioreactor metagenome</name>
    <dbReference type="NCBI Taxonomy" id="1076179"/>
    <lineage>
        <taxon>unclassified sequences</taxon>
        <taxon>metagenomes</taxon>
        <taxon>ecological metagenomes</taxon>
    </lineage>
</organism>